<dbReference type="RefSeq" id="WP_002613771.1">
    <property type="nucleotide sequence ID" value="NC_014623.1"/>
</dbReference>
<reference evidence="1 3" key="2">
    <citation type="journal article" date="2011" name="Mol. Biol. Evol.">
        <title>Comparative genomic analysis of fruiting body formation in Myxococcales.</title>
        <authorList>
            <person name="Huntley S."/>
            <person name="Hamann N."/>
            <person name="Wegener-Feldbrugge S."/>
            <person name="Treuner-Lange A."/>
            <person name="Kube M."/>
            <person name="Reinhardt R."/>
            <person name="Klages S."/>
            <person name="Muller R."/>
            <person name="Ronning C.M."/>
            <person name="Nierman W.C."/>
            <person name="Sogaard-Andersen L."/>
        </authorList>
    </citation>
    <scope>NUCLEOTIDE SEQUENCE [LARGE SCALE GENOMIC DNA]</scope>
    <source>
        <strain evidence="1 3">DW4/3-1</strain>
    </source>
</reference>
<evidence type="ECO:0000313" key="3">
    <source>
        <dbReference type="Proteomes" id="UP000001351"/>
    </source>
</evidence>
<evidence type="ECO:0000313" key="2">
    <source>
        <dbReference type="EMBL" id="EAU66718.1"/>
    </source>
</evidence>
<proteinExistence type="predicted"/>
<accession>Q092M4</accession>
<dbReference type="KEGG" id="sur:STAUR_2974"/>
<evidence type="ECO:0000313" key="1">
    <source>
        <dbReference type="EMBL" id="ADO70766.1"/>
    </source>
</evidence>
<dbReference type="Proteomes" id="UP000001351">
    <property type="component" value="Chromosome"/>
</dbReference>
<evidence type="ECO:0000313" key="4">
    <source>
        <dbReference type="Proteomes" id="UP000032702"/>
    </source>
</evidence>
<name>Q092M4_STIAD</name>
<protein>
    <submittedName>
        <fullName evidence="1">Conserved uncharacterized protein</fullName>
    </submittedName>
</protein>
<sequence>MAEKISQTLLEYAAPLLAQLPPETPLQQRQALLQIVMSVWNAMVVAQWTQRDVLPDLYRQLETMPPPGHAQMRAWVDALVERKRQYFADDLRAVGHWELRMKPSGEVSLWAEARSPPR</sequence>
<dbReference type="EMBL" id="AAMD01000049">
    <property type="protein sequence ID" value="EAU66718.1"/>
    <property type="molecule type" value="Genomic_DNA"/>
</dbReference>
<dbReference type="EMBL" id="CP002271">
    <property type="protein sequence ID" value="ADO70766.1"/>
    <property type="molecule type" value="Genomic_DNA"/>
</dbReference>
<dbReference type="eggNOG" id="ENOG5033NNM">
    <property type="taxonomic scope" value="Bacteria"/>
</dbReference>
<gene>
    <name evidence="1" type="ordered locus">STAUR_2974</name>
    <name evidence="2" type="ORF">STIAU_4291</name>
</gene>
<keyword evidence="3" id="KW-1185">Reference proteome</keyword>
<dbReference type="HOGENOM" id="CLU_2071710_0_0_7"/>
<dbReference type="AlphaFoldDB" id="Q092M4"/>
<organism evidence="2 4">
    <name type="scientific">Stigmatella aurantiaca (strain DW4/3-1)</name>
    <dbReference type="NCBI Taxonomy" id="378806"/>
    <lineage>
        <taxon>Bacteria</taxon>
        <taxon>Pseudomonadati</taxon>
        <taxon>Myxococcota</taxon>
        <taxon>Myxococcia</taxon>
        <taxon>Myxococcales</taxon>
        <taxon>Cystobacterineae</taxon>
        <taxon>Archangiaceae</taxon>
        <taxon>Stigmatella</taxon>
    </lineage>
</organism>
<reference evidence="2 4" key="1">
    <citation type="submission" date="2006-04" db="EMBL/GenBank/DDBJ databases">
        <authorList>
            <person name="Nierman W.C."/>
        </authorList>
    </citation>
    <scope>NUCLEOTIDE SEQUENCE [LARGE SCALE GENOMIC DNA]</scope>
    <source>
        <strain evidence="2 4">DW4/3-1</strain>
    </source>
</reference>
<dbReference type="Proteomes" id="UP000032702">
    <property type="component" value="Unassembled WGS sequence"/>
</dbReference>
<dbReference type="OrthoDB" id="6402388at2"/>